<accession>A0A0B0P821</accession>
<sequence>MYYQSNKTSPQLDLIDDISVFQSVYLFSIRLRTCLSLSTKISYLFLLRSNHVISISISLNIRQSVSQYLHLFCFACKSHIRIII</sequence>
<dbReference type="AlphaFoldDB" id="A0A0B0P821"/>
<keyword evidence="2" id="KW-1185">Reference proteome</keyword>
<organism evidence="1 2">
    <name type="scientific">Gossypium arboreum</name>
    <name type="common">Tree cotton</name>
    <name type="synonym">Gossypium nanking</name>
    <dbReference type="NCBI Taxonomy" id="29729"/>
    <lineage>
        <taxon>Eukaryota</taxon>
        <taxon>Viridiplantae</taxon>
        <taxon>Streptophyta</taxon>
        <taxon>Embryophyta</taxon>
        <taxon>Tracheophyta</taxon>
        <taxon>Spermatophyta</taxon>
        <taxon>Magnoliopsida</taxon>
        <taxon>eudicotyledons</taxon>
        <taxon>Gunneridae</taxon>
        <taxon>Pentapetalae</taxon>
        <taxon>rosids</taxon>
        <taxon>malvids</taxon>
        <taxon>Malvales</taxon>
        <taxon>Malvaceae</taxon>
        <taxon>Malvoideae</taxon>
        <taxon>Gossypium</taxon>
    </lineage>
</organism>
<name>A0A0B0P821_GOSAR</name>
<evidence type="ECO:0000313" key="2">
    <source>
        <dbReference type="Proteomes" id="UP000032142"/>
    </source>
</evidence>
<dbReference type="Proteomes" id="UP000032142">
    <property type="component" value="Unassembled WGS sequence"/>
</dbReference>
<dbReference type="EMBL" id="KN413343">
    <property type="protein sequence ID" value="KHG19531.1"/>
    <property type="molecule type" value="Genomic_DNA"/>
</dbReference>
<reference evidence="2" key="1">
    <citation type="submission" date="2014-09" db="EMBL/GenBank/DDBJ databases">
        <authorList>
            <person name="Mudge J."/>
            <person name="Ramaraj T."/>
            <person name="Lindquist I.E."/>
            <person name="Bharti A.K."/>
            <person name="Sundararajan A."/>
            <person name="Cameron C.T."/>
            <person name="Woodward J.E."/>
            <person name="May G.D."/>
            <person name="Brubaker C."/>
            <person name="Broadhvest J."/>
            <person name="Wilkins T.A."/>
        </authorList>
    </citation>
    <scope>NUCLEOTIDE SEQUENCE</scope>
    <source>
        <strain evidence="2">cv. AKA8401</strain>
    </source>
</reference>
<proteinExistence type="predicted"/>
<protein>
    <submittedName>
        <fullName evidence="1">Uncharacterized protein</fullName>
    </submittedName>
</protein>
<evidence type="ECO:0000313" key="1">
    <source>
        <dbReference type="EMBL" id="KHG19531.1"/>
    </source>
</evidence>
<gene>
    <name evidence="1" type="ORF">F383_02768</name>
</gene>